<evidence type="ECO:0000313" key="10">
    <source>
        <dbReference type="Proteomes" id="UP000249016"/>
    </source>
</evidence>
<dbReference type="InterPro" id="IPR050250">
    <property type="entry name" value="Macrolide_Exporter_MacB"/>
</dbReference>
<feature type="transmembrane region" description="Helical" evidence="6">
    <location>
        <begin position="758"/>
        <end position="777"/>
    </location>
</feature>
<keyword evidence="5 6" id="KW-0472">Membrane</keyword>
<evidence type="ECO:0000256" key="6">
    <source>
        <dbReference type="SAM" id="Phobius"/>
    </source>
</evidence>
<dbReference type="Pfam" id="PF12704">
    <property type="entry name" value="MacB_PCD"/>
    <property type="match status" value="2"/>
</dbReference>
<dbReference type="GO" id="GO:0005886">
    <property type="term" value="C:plasma membrane"/>
    <property type="evidence" value="ECO:0007669"/>
    <property type="project" value="UniProtKB-SubCell"/>
</dbReference>
<feature type="transmembrane region" description="Helical" evidence="6">
    <location>
        <begin position="674"/>
        <end position="698"/>
    </location>
</feature>
<feature type="domain" description="MacB-like periplasmic core" evidence="8">
    <location>
        <begin position="444"/>
        <end position="636"/>
    </location>
</feature>
<keyword evidence="3 6" id="KW-0812">Transmembrane</keyword>
<protein>
    <submittedName>
        <fullName evidence="9">ABC transporter permease</fullName>
    </submittedName>
</protein>
<evidence type="ECO:0000256" key="2">
    <source>
        <dbReference type="ARBA" id="ARBA00022475"/>
    </source>
</evidence>
<dbReference type="AlphaFoldDB" id="A0A327NT46"/>
<feature type="domain" description="ABC3 transporter permease C-terminal" evidence="7">
    <location>
        <begin position="678"/>
        <end position="790"/>
    </location>
</feature>
<feature type="transmembrane region" description="Helical" evidence="6">
    <location>
        <begin position="392"/>
        <end position="416"/>
    </location>
</feature>
<keyword evidence="2" id="KW-1003">Cell membrane</keyword>
<proteinExistence type="predicted"/>
<feature type="transmembrane region" description="Helical" evidence="6">
    <location>
        <begin position="437"/>
        <end position="458"/>
    </location>
</feature>
<evidence type="ECO:0000256" key="5">
    <source>
        <dbReference type="ARBA" id="ARBA00023136"/>
    </source>
</evidence>
<dbReference type="Proteomes" id="UP000249016">
    <property type="component" value="Unassembled WGS sequence"/>
</dbReference>
<evidence type="ECO:0000313" key="9">
    <source>
        <dbReference type="EMBL" id="RAI78497.1"/>
    </source>
</evidence>
<dbReference type="Pfam" id="PF02687">
    <property type="entry name" value="FtsX"/>
    <property type="match status" value="2"/>
</dbReference>
<gene>
    <name evidence="9" type="ORF">HMF3257_17935</name>
</gene>
<dbReference type="GO" id="GO:0022857">
    <property type="term" value="F:transmembrane transporter activity"/>
    <property type="evidence" value="ECO:0007669"/>
    <property type="project" value="TreeGrafter"/>
</dbReference>
<feature type="transmembrane region" description="Helical" evidence="6">
    <location>
        <begin position="21"/>
        <end position="41"/>
    </location>
</feature>
<dbReference type="PANTHER" id="PTHR30572:SF18">
    <property type="entry name" value="ABC-TYPE MACROLIDE FAMILY EXPORT SYSTEM PERMEASE COMPONENT 2"/>
    <property type="match status" value="1"/>
</dbReference>
<dbReference type="InterPro" id="IPR003838">
    <property type="entry name" value="ABC3_permease_C"/>
</dbReference>
<evidence type="ECO:0000259" key="7">
    <source>
        <dbReference type="Pfam" id="PF02687"/>
    </source>
</evidence>
<dbReference type="PANTHER" id="PTHR30572">
    <property type="entry name" value="MEMBRANE COMPONENT OF TRANSPORTER-RELATED"/>
    <property type="match status" value="1"/>
</dbReference>
<keyword evidence="10" id="KW-1185">Reference proteome</keyword>
<evidence type="ECO:0000256" key="1">
    <source>
        <dbReference type="ARBA" id="ARBA00004651"/>
    </source>
</evidence>
<evidence type="ECO:0000256" key="4">
    <source>
        <dbReference type="ARBA" id="ARBA00022989"/>
    </source>
</evidence>
<evidence type="ECO:0000259" key="8">
    <source>
        <dbReference type="Pfam" id="PF12704"/>
    </source>
</evidence>
<dbReference type="InterPro" id="IPR025857">
    <property type="entry name" value="MacB_PCD"/>
</dbReference>
<feature type="transmembrane region" description="Helical" evidence="6">
    <location>
        <begin position="350"/>
        <end position="372"/>
    </location>
</feature>
<sequence>MLQNYLNIALRSLLKNRAYSFINIAGLSIGLACAMLIMLYVQDEVSYDRFHTNANQIYRIYKQQTREDGSMHNGSYTGYFPGPRFSARIPEIQSFVRFQPEQVTIKTGTDIQSQSVSLVDSNFFSILSFPLVSGDARSVLTQPNAVVITEDMAIKYFGSSNAVGKIISINRNNIFKPYIVTGIAKNCPQNSSIKFQFLLPLNISDQDESNNNNWFNSFLSTFVVLASGSDIKAVQNKMNKVFESDAGEAIRAIKSKYGIKKIGISYNLEPLTDIHLGKVVPDEDEMLADKSNPEFSFILSAIALFILLIACINFVNLTVARSVKRAKEIGVRKVIGSTRRQLLIQFLSESFILCFIAFGFAFIITLVVLPVFNQLANKVLSLSYLFSIKLLTYYVILFVLTSLLAGFYPAVVLSSYNPVQTLYTRFTLASKNYLQKTLVIVQFALASFLIIGSIVLFLQFEYLTTQPLGYDDSDLIIVGNYQITRNKATLFKQELTKNPNILDVAPRNSGYNGNTIKINGDKPINISIETIDAAYLPILKVPIIAGRNFSADYPSDSTHSVLVNESFVQQAGWKQPIGEKITSFDNDNYTVIGVVKNYHYKPLTEKIEPQVFTMNPANRYGVLYIKIKPGTETESLQYIAKTFKDLFPLSPFIYNFKQEQNNQSYAAEARWKQIILLSAILTIFISCIGLFGLSVLSAEKRTKEIGIRKVLGASVSSIVSTLSTNFIKLIFIALAISIPFAWLATSKWLQGYPYRITLSWWLFASAALVVIAVALLTTSFQSIKAAMANPVKSLRSE</sequence>
<keyword evidence="4 6" id="KW-1133">Transmembrane helix</keyword>
<feature type="transmembrane region" description="Helical" evidence="6">
    <location>
        <begin position="710"/>
        <end position="738"/>
    </location>
</feature>
<feature type="domain" description="ABC3 transporter permease C-terminal" evidence="7">
    <location>
        <begin position="301"/>
        <end position="418"/>
    </location>
</feature>
<reference evidence="9 10" key="1">
    <citation type="submission" date="2018-06" db="EMBL/GenBank/DDBJ databases">
        <title>Spirosoma sp. HMF3257 Genome sequencing and assembly.</title>
        <authorList>
            <person name="Kang H."/>
            <person name="Cha I."/>
            <person name="Kim H."/>
            <person name="Kang J."/>
            <person name="Joh K."/>
        </authorList>
    </citation>
    <scope>NUCLEOTIDE SEQUENCE [LARGE SCALE GENOMIC DNA]</scope>
    <source>
        <strain evidence="9 10">HMF3257</strain>
    </source>
</reference>
<dbReference type="OrthoDB" id="5933722at2"/>
<dbReference type="EMBL" id="QLII01000001">
    <property type="protein sequence ID" value="RAI78497.1"/>
    <property type="molecule type" value="Genomic_DNA"/>
</dbReference>
<feature type="transmembrane region" description="Helical" evidence="6">
    <location>
        <begin position="295"/>
        <end position="319"/>
    </location>
</feature>
<feature type="domain" description="MacB-like periplasmic core" evidence="8">
    <location>
        <begin position="20"/>
        <end position="240"/>
    </location>
</feature>
<comment type="caution">
    <text evidence="9">The sequence shown here is derived from an EMBL/GenBank/DDBJ whole genome shotgun (WGS) entry which is preliminary data.</text>
</comment>
<organism evidence="9 10">
    <name type="scientific">Spirosoma telluris</name>
    <dbReference type="NCBI Taxonomy" id="2183553"/>
    <lineage>
        <taxon>Bacteria</taxon>
        <taxon>Pseudomonadati</taxon>
        <taxon>Bacteroidota</taxon>
        <taxon>Cytophagia</taxon>
        <taxon>Cytophagales</taxon>
        <taxon>Cytophagaceae</taxon>
        <taxon>Spirosoma</taxon>
    </lineage>
</organism>
<evidence type="ECO:0000256" key="3">
    <source>
        <dbReference type="ARBA" id="ARBA00022692"/>
    </source>
</evidence>
<comment type="subcellular location">
    <subcellularLocation>
        <location evidence="1">Cell membrane</location>
        <topology evidence="1">Multi-pass membrane protein</topology>
    </subcellularLocation>
</comment>
<name>A0A327NT46_9BACT</name>
<accession>A0A327NT46</accession>